<feature type="domain" description="PhnB-like" evidence="1">
    <location>
        <begin position="4"/>
        <end position="137"/>
    </location>
</feature>
<proteinExistence type="predicted"/>
<organism evidence="2 3">
    <name type="scientific">Cupriavidus metallidurans</name>
    <dbReference type="NCBI Taxonomy" id="119219"/>
    <lineage>
        <taxon>Bacteria</taxon>
        <taxon>Pseudomonadati</taxon>
        <taxon>Pseudomonadota</taxon>
        <taxon>Betaproteobacteria</taxon>
        <taxon>Burkholderiales</taxon>
        <taxon>Burkholderiaceae</taxon>
        <taxon>Cupriavidus</taxon>
    </lineage>
</organism>
<sequence length="142" mass="15282">MSSKVQPYLFFDGRAEEAAEFYKTALGAQVGAMLRYRDGPKDAGPGCGPAVINQDKIMHMALQIGDAVIMGSDGEAKGKTEFKGFGLSLNVANAAECDKTMEKLAEGGQINMPPSQTFFSERFGMVTDKFGVMWMVIAGPKE</sequence>
<dbReference type="InterPro" id="IPR028973">
    <property type="entry name" value="PhnB-like"/>
</dbReference>
<dbReference type="Pfam" id="PF06983">
    <property type="entry name" value="3-dmu-9_3-mt"/>
    <property type="match status" value="1"/>
</dbReference>
<dbReference type="Gene3D" id="3.10.180.10">
    <property type="entry name" value="2,3-Dihydroxybiphenyl 1,2-Dioxygenase, domain 1"/>
    <property type="match status" value="1"/>
</dbReference>
<dbReference type="RefSeq" id="WP_008645464.1">
    <property type="nucleotide sequence ID" value="NZ_CP037901.1"/>
</dbReference>
<dbReference type="EMBL" id="CP037901">
    <property type="protein sequence ID" value="QBP13667.1"/>
    <property type="molecule type" value="Genomic_DNA"/>
</dbReference>
<gene>
    <name evidence="2" type="ORF">DDF84_029220</name>
</gene>
<name>A0A482J221_9BURK</name>
<evidence type="ECO:0000313" key="2">
    <source>
        <dbReference type="EMBL" id="QBP13667.1"/>
    </source>
</evidence>
<reference evidence="2 3" key="1">
    <citation type="submission" date="2019-03" db="EMBL/GenBank/DDBJ databases">
        <title>Comparative insights into the high quality Complete genome sequence of highly metal resistant Cupriavidus metallidurans strain BS1 isolated from a gold-copper mine.</title>
        <authorList>
            <person name="Mazhar H.S."/>
            <person name="Rensing C."/>
        </authorList>
    </citation>
    <scope>NUCLEOTIDE SEQUENCE [LARGE SCALE GENOMIC DNA]</scope>
    <source>
        <strain evidence="2 3">BS1</strain>
    </source>
</reference>
<dbReference type="Proteomes" id="UP000253772">
    <property type="component" value="Chromosome c2"/>
</dbReference>
<dbReference type="GeneID" id="60823722"/>
<dbReference type="OMA" id="CDEAVEF"/>
<dbReference type="CDD" id="cd06588">
    <property type="entry name" value="PhnB_like"/>
    <property type="match status" value="1"/>
</dbReference>
<protein>
    <submittedName>
        <fullName evidence="2">VOC family protein</fullName>
    </submittedName>
</protein>
<dbReference type="PANTHER" id="PTHR33990:SF1">
    <property type="entry name" value="PROTEIN YJDN"/>
    <property type="match status" value="1"/>
</dbReference>
<dbReference type="InterPro" id="IPR029068">
    <property type="entry name" value="Glyas_Bleomycin-R_OHBP_Dase"/>
</dbReference>
<dbReference type="AlphaFoldDB" id="A0A482J221"/>
<evidence type="ECO:0000259" key="1">
    <source>
        <dbReference type="Pfam" id="PF06983"/>
    </source>
</evidence>
<dbReference type="SUPFAM" id="SSF54593">
    <property type="entry name" value="Glyoxalase/Bleomycin resistance protein/Dihydroxybiphenyl dioxygenase"/>
    <property type="match status" value="1"/>
</dbReference>
<dbReference type="OrthoDB" id="9795306at2"/>
<accession>A0A482J221</accession>
<dbReference type="PANTHER" id="PTHR33990">
    <property type="entry name" value="PROTEIN YJDN-RELATED"/>
    <property type="match status" value="1"/>
</dbReference>
<evidence type="ECO:0000313" key="3">
    <source>
        <dbReference type="Proteomes" id="UP000253772"/>
    </source>
</evidence>